<dbReference type="AlphaFoldDB" id="A0A418YVW3"/>
<dbReference type="InterPro" id="IPR038396">
    <property type="entry name" value="SpoIIAA-like_sf"/>
</dbReference>
<keyword evidence="2" id="KW-1185">Reference proteome</keyword>
<organism evidence="1 2">
    <name type="scientific">Sphingobium terrigena</name>
    <dbReference type="NCBI Taxonomy" id="2304063"/>
    <lineage>
        <taxon>Bacteria</taxon>
        <taxon>Pseudomonadati</taxon>
        <taxon>Pseudomonadota</taxon>
        <taxon>Alphaproteobacteria</taxon>
        <taxon>Sphingomonadales</taxon>
        <taxon>Sphingomonadaceae</taxon>
        <taxon>Sphingobium</taxon>
    </lineage>
</organism>
<dbReference type="Proteomes" id="UP000283469">
    <property type="component" value="Unassembled WGS sequence"/>
</dbReference>
<sequence>MLYEGHKQNDVKCEGTMFEFSYDPDRNLMRLVQADYWSLADFRAFEAEFTKRHMTIRRTSQNYRVLADCRDFPVQSAEISQAFGAFFDRILNENKGRYAIVASSMLNKLQARRALPQGNVQVFSEPDEAMAWLFEDGSLPA</sequence>
<accession>A0A418YVW3</accession>
<dbReference type="EMBL" id="QVRA01000003">
    <property type="protein sequence ID" value="RJG56561.1"/>
    <property type="molecule type" value="Genomic_DNA"/>
</dbReference>
<evidence type="ECO:0000313" key="2">
    <source>
        <dbReference type="Proteomes" id="UP000283469"/>
    </source>
</evidence>
<reference evidence="1 2" key="1">
    <citation type="submission" date="2018-08" db="EMBL/GenBank/DDBJ databases">
        <title>Sphingobium sp. EO9.</title>
        <authorList>
            <person name="Park Y."/>
            <person name="Kim K.H."/>
            <person name="Jeon C.O."/>
        </authorList>
    </citation>
    <scope>NUCLEOTIDE SEQUENCE [LARGE SCALE GENOMIC DNA]</scope>
    <source>
        <strain evidence="1 2">EO9</strain>
    </source>
</reference>
<dbReference type="InterPro" id="IPR036513">
    <property type="entry name" value="STAS_dom_sf"/>
</dbReference>
<name>A0A418YVW3_9SPHN</name>
<evidence type="ECO:0000313" key="1">
    <source>
        <dbReference type="EMBL" id="RJG56561.1"/>
    </source>
</evidence>
<dbReference type="SUPFAM" id="SSF52091">
    <property type="entry name" value="SpoIIaa-like"/>
    <property type="match status" value="1"/>
</dbReference>
<gene>
    <name evidence="1" type="ORF">D0Z70_04175</name>
</gene>
<protein>
    <submittedName>
        <fullName evidence="1">STAS/SEC14 domain-containing protein</fullName>
    </submittedName>
</protein>
<proteinExistence type="predicted"/>
<dbReference type="Gene3D" id="3.40.50.10600">
    <property type="entry name" value="SpoIIaa-like domains"/>
    <property type="match status" value="1"/>
</dbReference>
<comment type="caution">
    <text evidence="1">The sequence shown here is derived from an EMBL/GenBank/DDBJ whole genome shotgun (WGS) entry which is preliminary data.</text>
</comment>